<sequence length="406" mass="42891">MTLAADARELQDDIIRLRHDLHREPEIGLQLPRTQEKVLRALDGLPYEINLGEDSTSITAVLRGGAGTAGAEKPVVLLRADMDALPVQESTGVEFTSRFDGAMHACGHDLHTSMLAGAATLLAERRGQLAGDVVLMFQPGEEGFDGAACMIREGVLDAAGRRADTAYGMHVFSALEPHGQFSTKPGVMLSASDGLFVTVIGAGGHGSAPHTAKDPVTAAAEMVTALQVMVTRQFNMFDPVVLTVGLLQAGTKRNIIPETARIEATVRTFSEHSRQKMMDAVPRLLRGIAAAHGLEVDVRYQEEYPLTVTNEDETATAEGVIAGMFGDSRLTRMATPLSGSEDFSRVLAEVPGTFIGLSAVPAGADHTSSPFNHSAYATFDDGVLADGAALYATLAISRIAALAAAN</sequence>
<feature type="binding site" evidence="2">
    <location>
        <position position="373"/>
    </location>
    <ligand>
        <name>Mn(2+)</name>
        <dbReference type="ChEBI" id="CHEBI:29035"/>
        <label>2</label>
    </ligand>
</feature>
<proteinExistence type="predicted"/>
<feature type="binding site" evidence="2">
    <location>
        <position position="106"/>
    </location>
    <ligand>
        <name>Mn(2+)</name>
        <dbReference type="ChEBI" id="CHEBI:29035"/>
        <label>2</label>
    </ligand>
</feature>
<evidence type="ECO:0000259" key="3">
    <source>
        <dbReference type="Pfam" id="PF07687"/>
    </source>
</evidence>
<dbReference type="PANTHER" id="PTHR11014">
    <property type="entry name" value="PEPTIDASE M20 FAMILY MEMBER"/>
    <property type="match status" value="1"/>
</dbReference>
<dbReference type="GO" id="GO:0019877">
    <property type="term" value="P:diaminopimelate biosynthetic process"/>
    <property type="evidence" value="ECO:0007669"/>
    <property type="project" value="UniProtKB-ARBA"/>
</dbReference>
<organism evidence="4 5">
    <name type="scientific">Arthrobacter oryzae</name>
    <dbReference type="NCBI Taxonomy" id="409290"/>
    <lineage>
        <taxon>Bacteria</taxon>
        <taxon>Bacillati</taxon>
        <taxon>Actinomycetota</taxon>
        <taxon>Actinomycetes</taxon>
        <taxon>Micrococcales</taxon>
        <taxon>Micrococcaceae</taxon>
        <taxon>Arthrobacter</taxon>
    </lineage>
</organism>
<dbReference type="PIRSF" id="PIRSF005962">
    <property type="entry name" value="Pept_M20D_amidohydro"/>
    <property type="match status" value="1"/>
</dbReference>
<dbReference type="GO" id="GO:0046872">
    <property type="term" value="F:metal ion binding"/>
    <property type="evidence" value="ECO:0007669"/>
    <property type="project" value="UniProtKB-KW"/>
</dbReference>
<evidence type="ECO:0000256" key="2">
    <source>
        <dbReference type="PIRSR" id="PIRSR005962-1"/>
    </source>
</evidence>
<dbReference type="GO" id="GO:0050118">
    <property type="term" value="F:N-acetyldiaminopimelate deacetylase activity"/>
    <property type="evidence" value="ECO:0007669"/>
    <property type="project" value="UniProtKB-ARBA"/>
</dbReference>
<dbReference type="Pfam" id="PF07687">
    <property type="entry name" value="M20_dimer"/>
    <property type="match status" value="1"/>
</dbReference>
<keyword evidence="2" id="KW-0479">Metal-binding</keyword>
<accession>A0A3N0C7J4</accession>
<dbReference type="RefSeq" id="WP_123254095.1">
    <property type="nucleotide sequence ID" value="NZ_RBED01000068.1"/>
</dbReference>
<keyword evidence="5" id="KW-1185">Reference proteome</keyword>
<dbReference type="AlphaFoldDB" id="A0A3N0C7J4"/>
<comment type="cofactor">
    <cofactor evidence="2">
        <name>Mn(2+)</name>
        <dbReference type="ChEBI" id="CHEBI:29035"/>
    </cofactor>
    <text evidence="2">The Mn(2+) ion enhances activity.</text>
</comment>
<dbReference type="Pfam" id="PF01546">
    <property type="entry name" value="Peptidase_M20"/>
    <property type="match status" value="1"/>
</dbReference>
<dbReference type="InterPro" id="IPR017439">
    <property type="entry name" value="Amidohydrolase"/>
</dbReference>
<feature type="binding site" evidence="2">
    <location>
        <position position="108"/>
    </location>
    <ligand>
        <name>Mn(2+)</name>
        <dbReference type="ChEBI" id="CHEBI:29035"/>
        <label>2</label>
    </ligand>
</feature>
<dbReference type="SUPFAM" id="SSF55031">
    <property type="entry name" value="Bacterial exopeptidase dimerisation domain"/>
    <property type="match status" value="1"/>
</dbReference>
<name>A0A3N0C7J4_9MICC</name>
<evidence type="ECO:0000256" key="1">
    <source>
        <dbReference type="ARBA" id="ARBA00022801"/>
    </source>
</evidence>
<dbReference type="OrthoDB" id="9777385at2"/>
<dbReference type="CDD" id="cd03886">
    <property type="entry name" value="M20_Acy1"/>
    <property type="match status" value="1"/>
</dbReference>
<dbReference type="InterPro" id="IPR002933">
    <property type="entry name" value="Peptidase_M20"/>
</dbReference>
<protein>
    <submittedName>
        <fullName evidence="4">Amidohydrolase</fullName>
    </submittedName>
</protein>
<feature type="binding site" evidence="2">
    <location>
        <position position="142"/>
    </location>
    <ligand>
        <name>Mn(2+)</name>
        <dbReference type="ChEBI" id="CHEBI:29035"/>
        <label>2</label>
    </ligand>
</feature>
<dbReference type="FunFam" id="3.30.70.360:FF:000001">
    <property type="entry name" value="N-acetyldiaminopimelate deacetylase"/>
    <property type="match status" value="1"/>
</dbReference>
<dbReference type="SUPFAM" id="SSF53187">
    <property type="entry name" value="Zn-dependent exopeptidases"/>
    <property type="match status" value="1"/>
</dbReference>
<feature type="domain" description="Peptidase M20 dimerisation" evidence="3">
    <location>
        <begin position="195"/>
        <end position="286"/>
    </location>
</feature>
<dbReference type="Proteomes" id="UP000273807">
    <property type="component" value="Unassembled WGS sequence"/>
</dbReference>
<dbReference type="PANTHER" id="PTHR11014:SF63">
    <property type="entry name" value="METALLOPEPTIDASE, PUTATIVE (AFU_ORTHOLOGUE AFUA_6G09600)-RELATED"/>
    <property type="match status" value="1"/>
</dbReference>
<dbReference type="Gene3D" id="3.30.70.360">
    <property type="match status" value="1"/>
</dbReference>
<comment type="caution">
    <text evidence="4">The sequence shown here is derived from an EMBL/GenBank/DDBJ whole genome shotgun (WGS) entry which is preliminary data.</text>
</comment>
<dbReference type="InterPro" id="IPR011650">
    <property type="entry name" value="Peptidase_M20_dimer"/>
</dbReference>
<reference evidence="4 5" key="1">
    <citation type="submission" date="2018-10" db="EMBL/GenBank/DDBJ databases">
        <title>Genome sequencing of Arthrobacter oryzae TNB02.</title>
        <authorList>
            <person name="Cho Y.-J."/>
            <person name="Cho A."/>
            <person name="Kim O.-S."/>
        </authorList>
    </citation>
    <scope>NUCLEOTIDE SEQUENCE [LARGE SCALE GENOMIC DNA]</scope>
    <source>
        <strain evidence="4 5">TNB02</strain>
    </source>
</reference>
<dbReference type="Gene3D" id="3.40.630.10">
    <property type="entry name" value="Zn peptidases"/>
    <property type="match status" value="1"/>
</dbReference>
<evidence type="ECO:0000313" key="4">
    <source>
        <dbReference type="EMBL" id="RNL58578.1"/>
    </source>
</evidence>
<keyword evidence="1 4" id="KW-0378">Hydrolase</keyword>
<dbReference type="EMBL" id="RBED01000068">
    <property type="protein sequence ID" value="RNL58578.1"/>
    <property type="molecule type" value="Genomic_DNA"/>
</dbReference>
<dbReference type="InterPro" id="IPR036264">
    <property type="entry name" value="Bact_exopeptidase_dim_dom"/>
</dbReference>
<gene>
    <name evidence="4" type="ORF">D7003_03510</name>
</gene>
<keyword evidence="2" id="KW-0464">Manganese</keyword>
<evidence type="ECO:0000313" key="5">
    <source>
        <dbReference type="Proteomes" id="UP000273807"/>
    </source>
</evidence>
<feature type="binding site" evidence="2">
    <location>
        <position position="170"/>
    </location>
    <ligand>
        <name>Mn(2+)</name>
        <dbReference type="ChEBI" id="CHEBI:29035"/>
        <label>2</label>
    </ligand>
</feature>
<dbReference type="NCBIfam" id="TIGR01891">
    <property type="entry name" value="amidohydrolases"/>
    <property type="match status" value="1"/>
</dbReference>